<reference evidence="1" key="1">
    <citation type="submission" date="2021-03" db="EMBL/GenBank/DDBJ databases">
        <authorList>
            <person name="Tagirdzhanova G."/>
        </authorList>
    </citation>
    <scope>NUCLEOTIDE SEQUENCE</scope>
</reference>
<dbReference type="SUPFAM" id="SSF52540">
    <property type="entry name" value="P-loop containing nucleoside triphosphate hydrolases"/>
    <property type="match status" value="1"/>
</dbReference>
<evidence type="ECO:0008006" key="3">
    <source>
        <dbReference type="Google" id="ProtNLM"/>
    </source>
</evidence>
<protein>
    <recommendedName>
        <fullName evidence="3">P-loop containing nucleoside triphosphate hydrolase protein</fullName>
    </recommendedName>
</protein>
<proteinExistence type="predicted"/>
<dbReference type="Gene3D" id="3.40.50.300">
    <property type="entry name" value="P-loop containing nucleotide triphosphate hydrolases"/>
    <property type="match status" value="1"/>
</dbReference>
<comment type="caution">
    <text evidence="1">The sequence shown here is derived from an EMBL/GenBank/DDBJ whole genome shotgun (WGS) entry which is preliminary data.</text>
</comment>
<dbReference type="Proteomes" id="UP000664203">
    <property type="component" value="Unassembled WGS sequence"/>
</dbReference>
<evidence type="ECO:0000313" key="1">
    <source>
        <dbReference type="EMBL" id="CAF9903767.1"/>
    </source>
</evidence>
<dbReference type="AlphaFoldDB" id="A0A8H3EGW6"/>
<evidence type="ECO:0000313" key="2">
    <source>
        <dbReference type="Proteomes" id="UP000664203"/>
    </source>
</evidence>
<gene>
    <name evidence="1" type="ORF">ALECFALPRED_002968</name>
</gene>
<accession>A0A8H3EGW6</accession>
<dbReference type="OrthoDB" id="2316594at2759"/>
<organism evidence="1 2">
    <name type="scientific">Alectoria fallacina</name>
    <dbReference type="NCBI Taxonomy" id="1903189"/>
    <lineage>
        <taxon>Eukaryota</taxon>
        <taxon>Fungi</taxon>
        <taxon>Dikarya</taxon>
        <taxon>Ascomycota</taxon>
        <taxon>Pezizomycotina</taxon>
        <taxon>Lecanoromycetes</taxon>
        <taxon>OSLEUM clade</taxon>
        <taxon>Lecanoromycetidae</taxon>
        <taxon>Lecanorales</taxon>
        <taxon>Lecanorineae</taxon>
        <taxon>Parmeliaceae</taxon>
        <taxon>Alectoria</taxon>
    </lineage>
</organism>
<keyword evidence="2" id="KW-1185">Reference proteome</keyword>
<dbReference type="InterPro" id="IPR027417">
    <property type="entry name" value="P-loop_NTPase"/>
</dbReference>
<dbReference type="EMBL" id="CAJPDR010000002">
    <property type="protein sequence ID" value="CAF9903767.1"/>
    <property type="molecule type" value="Genomic_DNA"/>
</dbReference>
<sequence>MAAKAWDSDREYHESLVSSTRSSAAADPQHNVHRGEIQTTPLFSADVLAHVNGTQREGLTTSQDLPQYGFLAKVLNTFGGHEQQETDDLLTPASDTFGIAPNSNPQSSATKTGDSRLFVNMNAPWSVFICGSQGSGKSHTLSCMLETALKPSRLGKLPSPLAGMVFHYDKFTGFSASQICEAAYLSSTGIRVTILVSPSNLHRMTRAYENIPGLSSDAPKPVVAPLLLEEKHLNVERMMKLMAIDEKEGKVSLYMEVSDELRAIWTGTMSMGHQTDTRTERLNYKEFRDRLQLENFNDGQRAMLYTRLQLLESFMLPPGVEGSGSSLQARPKYADTKKGNAKQLDWQNKDDARERAKIAKAGIWSFRPGSLTIVDLSCPFVDESAACAMFNICLALFLEDREEAGRIVALDEAHKFMTGTDSSSAFTESLLSVIRQQRHLATRVIIATQEPTISPSLLDLSSMTIVHRFTSPAWLAALKSHLAGVSSEGEASKRGVQDIFEQIVQLDAGQALVFSPSAMLGVDKQDDIGSARMLKLGTQYLKVRVRMRESADGGKSILAT</sequence>
<name>A0A8H3EGW6_9LECA</name>